<dbReference type="InterPro" id="IPR021130">
    <property type="entry name" value="PRib-ATP_PPHydrolase-like"/>
</dbReference>
<proteinExistence type="predicted"/>
<name>A0A495B282_VOGIN</name>
<dbReference type="Proteomes" id="UP000279384">
    <property type="component" value="Unassembled WGS sequence"/>
</dbReference>
<sequence length="139" mass="15501">MSNPFTLRRDFMARFDMSLPATPQFDAAALAMWHTMLQEEWQEFSVALQDYQRIQQAEPAEQTRLRAELAAEGVDVLNVLLGLLLSQGLPVEKMFDAIHAANLAKCVDGKVARRADGKILKPAGWRPADKEGVIRQHGG</sequence>
<evidence type="ECO:0000313" key="2">
    <source>
        <dbReference type="Proteomes" id="UP000279384"/>
    </source>
</evidence>
<dbReference type="Pfam" id="PF01503">
    <property type="entry name" value="PRA-PH"/>
    <property type="match status" value="1"/>
</dbReference>
<comment type="caution">
    <text evidence="1">The sequence shown here is derived from an EMBL/GenBank/DDBJ whole genome shotgun (WGS) entry which is preliminary data.</text>
</comment>
<dbReference type="Gene3D" id="1.10.3420.10">
    <property type="entry name" value="putative ntp pyrophosphohydrolase like domain"/>
    <property type="match status" value="1"/>
</dbReference>
<dbReference type="InterPro" id="IPR023292">
    <property type="entry name" value="NTP_PyroPHydrolase-like_dom_sf"/>
</dbReference>
<keyword evidence="1" id="KW-0378">Hydrolase</keyword>
<dbReference type="EMBL" id="RBID01000018">
    <property type="protein sequence ID" value="RKQ54750.1"/>
    <property type="molecule type" value="Genomic_DNA"/>
</dbReference>
<dbReference type="AlphaFoldDB" id="A0A495B282"/>
<dbReference type="RefSeq" id="WP_120811978.1">
    <property type="nucleotide sequence ID" value="NZ_RBID01000018.1"/>
</dbReference>
<dbReference type="GO" id="GO:0016787">
    <property type="term" value="F:hydrolase activity"/>
    <property type="evidence" value="ECO:0007669"/>
    <property type="project" value="UniProtKB-KW"/>
</dbReference>
<reference evidence="1 2" key="1">
    <citation type="submission" date="2018-10" db="EMBL/GenBank/DDBJ databases">
        <title>Genomic Encyclopedia of Type Strains, Phase IV (KMG-IV): sequencing the most valuable type-strain genomes for metagenomic binning, comparative biology and taxonomic classification.</title>
        <authorList>
            <person name="Goeker M."/>
        </authorList>
    </citation>
    <scope>NUCLEOTIDE SEQUENCE [LARGE SCALE GENOMIC DNA]</scope>
    <source>
        <strain evidence="1 2">DSM 3303</strain>
    </source>
</reference>
<protein>
    <submittedName>
        <fullName evidence="1">Putative HAD superfamily Cof-like phosphohydrolase</fullName>
    </submittedName>
</protein>
<accession>A0A495B282</accession>
<evidence type="ECO:0000313" key="1">
    <source>
        <dbReference type="EMBL" id="RKQ54750.1"/>
    </source>
</evidence>
<gene>
    <name evidence="1" type="ORF">C8E02_3011</name>
</gene>
<organism evidence="1 2">
    <name type="scientific">Vogesella indigofera</name>
    <name type="common">Pseudomonas indigofera</name>
    <dbReference type="NCBI Taxonomy" id="45465"/>
    <lineage>
        <taxon>Bacteria</taxon>
        <taxon>Pseudomonadati</taxon>
        <taxon>Pseudomonadota</taxon>
        <taxon>Betaproteobacteria</taxon>
        <taxon>Neisseriales</taxon>
        <taxon>Chromobacteriaceae</taxon>
        <taxon>Vogesella</taxon>
    </lineage>
</organism>